<reference evidence="1" key="1">
    <citation type="submission" date="2014-03" db="EMBL/GenBank/DDBJ databases">
        <authorList>
            <person name="Genoscope - CEA"/>
        </authorList>
    </citation>
    <scope>NUCLEOTIDE SEQUENCE [LARGE SCALE GENOMIC DNA]</scope>
    <source>
        <strain evidence="1">CF27</strain>
    </source>
</reference>
<dbReference type="AlphaFoldDB" id="A0A060UVM6"/>
<name>A0A060UVM6_9PROT</name>
<reference evidence="2 3" key="3">
    <citation type="submission" date="2017-03" db="EMBL/GenBank/DDBJ databases">
        <authorList>
            <person name="Regsiter A."/>
            <person name="William W."/>
        </authorList>
    </citation>
    <scope>NUCLEOTIDE SEQUENCE [LARGE SCALE GENOMIC DNA]</scope>
    <source>
        <strain evidence="2">PRJEB5721</strain>
    </source>
</reference>
<reference evidence="1" key="2">
    <citation type="submission" date="2014-07" db="EMBL/GenBank/DDBJ databases">
        <title>Initial genome analysis of the psychrotolerant acidophile Acidithiobacillus ferrivorans CF27: insights into iron and sulfur oxidation pathways and into biofilm formation.</title>
        <authorList>
            <person name="Talla E."/>
            <person name="Hedrich S."/>
            <person name="Mangenot S."/>
            <person name="Ji B."/>
            <person name="Johnson D.B."/>
            <person name="Barbe V."/>
            <person name="Bonnefoy V."/>
        </authorList>
    </citation>
    <scope>NUCLEOTIDE SEQUENCE [LARGE SCALE GENOMIC DNA]</scope>
    <source>
        <strain evidence="1">CF27</strain>
    </source>
</reference>
<evidence type="ECO:0000313" key="3">
    <source>
        <dbReference type="Proteomes" id="UP000193925"/>
    </source>
</evidence>
<evidence type="ECO:0000313" key="2">
    <source>
        <dbReference type="EMBL" id="SMH65076.1"/>
    </source>
</evidence>
<proteinExistence type="predicted"/>
<evidence type="ECO:0000313" key="1">
    <source>
        <dbReference type="EMBL" id="CDQ12381.1"/>
    </source>
</evidence>
<protein>
    <submittedName>
        <fullName evidence="1">Uncharacterized protein</fullName>
    </submittedName>
</protein>
<sequence length="25" mass="3075">MMYDTHKDRIVAVLAKSFKYHLFPY</sequence>
<organism evidence="1">
    <name type="scientific">Acidithiobacillus ferrivorans</name>
    <dbReference type="NCBI Taxonomy" id="160808"/>
    <lineage>
        <taxon>Bacteria</taxon>
        <taxon>Pseudomonadati</taxon>
        <taxon>Pseudomonadota</taxon>
        <taxon>Acidithiobacillia</taxon>
        <taxon>Acidithiobacillales</taxon>
        <taxon>Acidithiobacillaceae</taxon>
        <taxon>Acidithiobacillus</taxon>
    </lineage>
</organism>
<accession>A0A060UVM6</accession>
<keyword evidence="3" id="KW-1185">Reference proteome</keyword>
<dbReference type="EMBL" id="CCCS020000001">
    <property type="protein sequence ID" value="CDQ12381.1"/>
    <property type="molecule type" value="Genomic_DNA"/>
</dbReference>
<gene>
    <name evidence="1" type="ORF">AFERRI_10204</name>
    <name evidence="2" type="ORF">AFERRI_11111</name>
</gene>
<dbReference type="EMBL" id="LT841305">
    <property type="protein sequence ID" value="SMH65076.1"/>
    <property type="molecule type" value="Genomic_DNA"/>
</dbReference>
<dbReference type="Proteomes" id="UP000193925">
    <property type="component" value="Chromosome AFERRI"/>
</dbReference>